<feature type="region of interest" description="Disordered" evidence="1">
    <location>
        <begin position="284"/>
        <end position="318"/>
    </location>
</feature>
<proteinExistence type="predicted"/>
<evidence type="ECO:0000256" key="1">
    <source>
        <dbReference type="SAM" id="MobiDB-lite"/>
    </source>
</evidence>
<name>A0AAV1IB17_9CHLO</name>
<gene>
    <name evidence="3" type="ORF">CVIRNUC_006899</name>
</gene>
<feature type="compositionally biased region" description="Polar residues" evidence="1">
    <location>
        <begin position="284"/>
        <end position="305"/>
    </location>
</feature>
<dbReference type="AlphaFoldDB" id="A0AAV1IB17"/>
<evidence type="ECO:0000313" key="3">
    <source>
        <dbReference type="EMBL" id="CAK0783700.1"/>
    </source>
</evidence>
<feature type="region of interest" description="Disordered" evidence="1">
    <location>
        <begin position="160"/>
        <end position="183"/>
    </location>
</feature>
<sequence>MAGRAYLATLAVLLLAAGPCTALRSLHQADAGTAATPAGPRTAPSSQALALQQASDDTAAPAAAPAAAQIALSSQTETLQQQHAGAALQQASDGSGAPAASPAAALTAPSRAEAGVSYIQVNAPGRGDLLHAPAFAPAAAPLPAGVVSLAAGRSAQRAAAEREAQLAQDQATPESTSANGPATGEYSTIAAIDNTGRALPGGFQNTPLSASQLAAAQAKASKGAQPYAATAPTSSGAADGQQVVIHPTAMQKQTVDQVNAVAPTYQVSKSLSIKPKLATATGLASHQGNVGKQQRTGQATSSKQQSVSSTAGTAASTTPITVGGRTVNVFIPTIGDPEEATGDYLSGIVGVRIATPFFGTGFNFCIDRYFGSFPKVGIVIPNAAAWLLPEFQDVATALEQTLDLPSILPHGARVDPTTDGFLLWLPSMQPSQLPEFGIRYGIQIGQAFGYDFGIGIVKEICFVTFVIV</sequence>
<dbReference type="EMBL" id="CAUYUE010000009">
    <property type="protein sequence ID" value="CAK0783700.1"/>
    <property type="molecule type" value="Genomic_DNA"/>
</dbReference>
<evidence type="ECO:0000256" key="2">
    <source>
        <dbReference type="SAM" id="SignalP"/>
    </source>
</evidence>
<keyword evidence="4" id="KW-1185">Reference proteome</keyword>
<comment type="caution">
    <text evidence="3">The sequence shown here is derived from an EMBL/GenBank/DDBJ whole genome shotgun (WGS) entry which is preliminary data.</text>
</comment>
<feature type="chain" id="PRO_5043449330" evidence="2">
    <location>
        <begin position="23"/>
        <end position="468"/>
    </location>
</feature>
<keyword evidence="2" id="KW-0732">Signal</keyword>
<feature type="region of interest" description="Disordered" evidence="1">
    <location>
        <begin position="81"/>
        <end position="106"/>
    </location>
</feature>
<accession>A0AAV1IB17</accession>
<organism evidence="3 4">
    <name type="scientific">Coccomyxa viridis</name>
    <dbReference type="NCBI Taxonomy" id="1274662"/>
    <lineage>
        <taxon>Eukaryota</taxon>
        <taxon>Viridiplantae</taxon>
        <taxon>Chlorophyta</taxon>
        <taxon>core chlorophytes</taxon>
        <taxon>Trebouxiophyceae</taxon>
        <taxon>Trebouxiophyceae incertae sedis</taxon>
        <taxon>Coccomyxaceae</taxon>
        <taxon>Coccomyxa</taxon>
    </lineage>
</organism>
<feature type="compositionally biased region" description="Low complexity" evidence="1">
    <location>
        <begin position="306"/>
        <end position="318"/>
    </location>
</feature>
<dbReference type="Proteomes" id="UP001314263">
    <property type="component" value="Unassembled WGS sequence"/>
</dbReference>
<reference evidence="3 4" key="1">
    <citation type="submission" date="2023-10" db="EMBL/GenBank/DDBJ databases">
        <authorList>
            <person name="Maclean D."/>
            <person name="Macfadyen A."/>
        </authorList>
    </citation>
    <scope>NUCLEOTIDE SEQUENCE [LARGE SCALE GENOMIC DNA]</scope>
</reference>
<evidence type="ECO:0000313" key="4">
    <source>
        <dbReference type="Proteomes" id="UP001314263"/>
    </source>
</evidence>
<protein>
    <submittedName>
        <fullName evidence="3">Uncharacterized protein</fullName>
    </submittedName>
</protein>
<feature type="signal peptide" evidence="2">
    <location>
        <begin position="1"/>
        <end position="22"/>
    </location>
</feature>